<dbReference type="AlphaFoldDB" id="A0A1R1XW57"/>
<evidence type="ECO:0000313" key="1">
    <source>
        <dbReference type="EMBL" id="OMJ18854.1"/>
    </source>
</evidence>
<gene>
    <name evidence="1" type="ORF">AYI69_g6854</name>
</gene>
<dbReference type="Proteomes" id="UP000187429">
    <property type="component" value="Unassembled WGS sequence"/>
</dbReference>
<protein>
    <submittedName>
        <fullName evidence="1">Uncharacterized protein</fullName>
    </submittedName>
</protein>
<accession>A0A1R1XW57</accession>
<reference evidence="2" key="1">
    <citation type="submission" date="2017-01" db="EMBL/GenBank/DDBJ databases">
        <authorList>
            <person name="Wang Y."/>
            <person name="White M."/>
            <person name="Kvist S."/>
            <person name="Moncalvo J.-M."/>
        </authorList>
    </citation>
    <scope>NUCLEOTIDE SEQUENCE [LARGE SCALE GENOMIC DNA]</scope>
    <source>
        <strain evidence="2">ID-206-W2</strain>
    </source>
</reference>
<evidence type="ECO:0000313" key="2">
    <source>
        <dbReference type="Proteomes" id="UP000187429"/>
    </source>
</evidence>
<comment type="caution">
    <text evidence="1">The sequence shown here is derived from an EMBL/GenBank/DDBJ whole genome shotgun (WGS) entry which is preliminary data.</text>
</comment>
<organism evidence="1 2">
    <name type="scientific">Smittium culicis</name>
    <dbReference type="NCBI Taxonomy" id="133412"/>
    <lineage>
        <taxon>Eukaryota</taxon>
        <taxon>Fungi</taxon>
        <taxon>Fungi incertae sedis</taxon>
        <taxon>Zoopagomycota</taxon>
        <taxon>Kickxellomycotina</taxon>
        <taxon>Harpellomycetes</taxon>
        <taxon>Harpellales</taxon>
        <taxon>Legeriomycetaceae</taxon>
        <taxon>Smittium</taxon>
    </lineage>
</organism>
<dbReference type="EMBL" id="LSSM01003163">
    <property type="protein sequence ID" value="OMJ18854.1"/>
    <property type="molecule type" value="Genomic_DNA"/>
</dbReference>
<keyword evidence="2" id="KW-1185">Reference proteome</keyword>
<name>A0A1R1XW57_9FUNG</name>
<proteinExistence type="predicted"/>
<sequence length="72" mass="8387">MESLIFTVGIWATIKALEYNLTAANRLVMLERQIGAKLHKRTEWGKDLLLAEWGKDLLAEWGKDIFRVDSRR</sequence>